<dbReference type="SUPFAM" id="SSF53328">
    <property type="entry name" value="Formyltransferase"/>
    <property type="match status" value="1"/>
</dbReference>
<dbReference type="PROSITE" id="PS00373">
    <property type="entry name" value="GART"/>
    <property type="match status" value="1"/>
</dbReference>
<evidence type="ECO:0000259" key="9">
    <source>
        <dbReference type="Pfam" id="PF00551"/>
    </source>
</evidence>
<comment type="pathway">
    <text evidence="1">Purine metabolism; IMP biosynthesis via de novo pathway; N(2)-formyl-N(1)-(5-phospho-D-ribosyl)glycinamide from N(1)-(5-phospho-D-ribosyl)glycinamide (10-formyl THF route): step 1/1.</text>
</comment>
<dbReference type="FunFam" id="3.40.50.170:FF:000007">
    <property type="entry name" value="Phosphoribosylglycinamide formyltransferase"/>
    <property type="match status" value="1"/>
</dbReference>
<comment type="catalytic activity">
    <reaction evidence="8">
        <text>N(1)-(5-phospho-beta-D-ribosyl)glycinamide + (6R)-10-formyltetrahydrofolate = N(2)-formyl-N(1)-(5-phospho-beta-D-ribosyl)glycinamide + (6S)-5,6,7,8-tetrahydrofolate + H(+)</text>
        <dbReference type="Rhea" id="RHEA:15053"/>
        <dbReference type="ChEBI" id="CHEBI:15378"/>
        <dbReference type="ChEBI" id="CHEBI:57453"/>
        <dbReference type="ChEBI" id="CHEBI:143788"/>
        <dbReference type="ChEBI" id="CHEBI:147286"/>
        <dbReference type="ChEBI" id="CHEBI:195366"/>
        <dbReference type="EC" id="2.1.2.2"/>
    </reaction>
</comment>
<dbReference type="InterPro" id="IPR004607">
    <property type="entry name" value="GART"/>
</dbReference>
<dbReference type="PANTHER" id="PTHR43369">
    <property type="entry name" value="PHOSPHORIBOSYLGLYCINAMIDE FORMYLTRANSFERASE"/>
    <property type="match status" value="1"/>
</dbReference>
<evidence type="ECO:0000256" key="5">
    <source>
        <dbReference type="ARBA" id="ARBA00038440"/>
    </source>
</evidence>
<dbReference type="GO" id="GO:0005737">
    <property type="term" value="C:cytoplasm"/>
    <property type="evidence" value="ECO:0007669"/>
    <property type="project" value="TreeGrafter"/>
</dbReference>
<proteinExistence type="inferred from homology"/>
<organism evidence="10 11">
    <name type="scientific">Candidatus Methanoperedens nitratireducens</name>
    <dbReference type="NCBI Taxonomy" id="1392998"/>
    <lineage>
        <taxon>Archaea</taxon>
        <taxon>Methanobacteriati</taxon>
        <taxon>Methanobacteriota</taxon>
        <taxon>Stenosarchaea group</taxon>
        <taxon>Methanomicrobia</taxon>
        <taxon>Methanosarcinales</taxon>
        <taxon>ANME-2 cluster</taxon>
        <taxon>Candidatus Methanoperedentaceae</taxon>
        <taxon>Candidatus Methanoperedens</taxon>
    </lineage>
</organism>
<dbReference type="InterPro" id="IPR002376">
    <property type="entry name" value="Formyl_transf_N"/>
</dbReference>
<accession>A0A0P7ZGH8</accession>
<sequence length="201" mass="22551">MTRIAVLASGRGSNLQAIIDSIENGYLKAKICVVVSDIGDAYALERARKHGINSFHVDPKGFGSKDLYEEEILRILKNNNVQLILLAGYMKILGKTLLTAYKNRILNIHPALLPAFPGLHAQEQAFRYGVKVAGCTVHFVDEELDCGPIILQKCVEVKEDDTDQTLAERILEQEHKIYPEAVKLFVENKLRLEGRKVKIIK</sequence>
<keyword evidence="4" id="KW-0658">Purine biosynthesis</keyword>
<dbReference type="PATRIC" id="fig|1719120.3.peg.2902"/>
<feature type="domain" description="Formyl transferase N-terminal" evidence="9">
    <location>
        <begin position="3"/>
        <end position="182"/>
    </location>
</feature>
<dbReference type="EMBL" id="LKCM01000205">
    <property type="protein sequence ID" value="KPQ42767.1"/>
    <property type="molecule type" value="Genomic_DNA"/>
</dbReference>
<evidence type="ECO:0000256" key="8">
    <source>
        <dbReference type="ARBA" id="ARBA00047664"/>
    </source>
</evidence>
<evidence type="ECO:0000256" key="4">
    <source>
        <dbReference type="ARBA" id="ARBA00022755"/>
    </source>
</evidence>
<comment type="caution">
    <text evidence="10">The sequence shown here is derived from an EMBL/GenBank/DDBJ whole genome shotgun (WGS) entry which is preliminary data.</text>
</comment>
<dbReference type="GO" id="GO:0006189">
    <property type="term" value="P:'de novo' IMP biosynthetic process"/>
    <property type="evidence" value="ECO:0007669"/>
    <property type="project" value="UniProtKB-UniPathway"/>
</dbReference>
<dbReference type="GO" id="GO:0004644">
    <property type="term" value="F:phosphoribosylglycinamide formyltransferase activity"/>
    <property type="evidence" value="ECO:0007669"/>
    <property type="project" value="UniProtKB-EC"/>
</dbReference>
<evidence type="ECO:0000256" key="7">
    <source>
        <dbReference type="ARBA" id="ARBA00041682"/>
    </source>
</evidence>
<dbReference type="NCBIfam" id="TIGR00639">
    <property type="entry name" value="PurN"/>
    <property type="match status" value="1"/>
</dbReference>
<keyword evidence="3 10" id="KW-0808">Transferase</keyword>
<evidence type="ECO:0000256" key="3">
    <source>
        <dbReference type="ARBA" id="ARBA00022679"/>
    </source>
</evidence>
<dbReference type="InterPro" id="IPR036477">
    <property type="entry name" value="Formyl_transf_N_sf"/>
</dbReference>
<dbReference type="PANTHER" id="PTHR43369:SF2">
    <property type="entry name" value="PHOSPHORIBOSYLGLYCINAMIDE FORMYLTRANSFERASE"/>
    <property type="match status" value="1"/>
</dbReference>
<evidence type="ECO:0000256" key="1">
    <source>
        <dbReference type="ARBA" id="ARBA00005054"/>
    </source>
</evidence>
<protein>
    <recommendedName>
        <fullName evidence="2">phosphoribosylglycinamide formyltransferase 1</fullName>
        <ecNumber evidence="2">2.1.2.2</ecNumber>
    </recommendedName>
    <alternativeName>
        <fullName evidence="7">5'-phosphoribosylglycinamide transformylase</fullName>
    </alternativeName>
    <alternativeName>
        <fullName evidence="6">GAR transformylase</fullName>
    </alternativeName>
</protein>
<evidence type="ECO:0000256" key="2">
    <source>
        <dbReference type="ARBA" id="ARBA00012254"/>
    </source>
</evidence>
<name>A0A0P7ZGH8_9EURY</name>
<evidence type="ECO:0000256" key="6">
    <source>
        <dbReference type="ARBA" id="ARBA00041324"/>
    </source>
</evidence>
<dbReference type="InterPro" id="IPR001555">
    <property type="entry name" value="GART_AS"/>
</dbReference>
<dbReference type="Pfam" id="PF00551">
    <property type="entry name" value="Formyl_trans_N"/>
    <property type="match status" value="1"/>
</dbReference>
<dbReference type="HAMAP" id="MF_01930">
    <property type="entry name" value="PurN"/>
    <property type="match status" value="1"/>
</dbReference>
<reference evidence="10 11" key="1">
    <citation type="submission" date="2015-09" db="EMBL/GenBank/DDBJ databases">
        <title>A metagenomics-based metabolic model of nitrate-dependent anaerobic oxidation of methane by Methanoperedens-like archaea.</title>
        <authorList>
            <person name="Arshad A."/>
            <person name="Speth D.R."/>
            <person name="De Graaf R.M."/>
            <person name="Op Den Camp H.J."/>
            <person name="Jetten M.S."/>
            <person name="Welte C.U."/>
        </authorList>
    </citation>
    <scope>NUCLEOTIDE SEQUENCE [LARGE SCALE GENOMIC DNA]</scope>
</reference>
<dbReference type="UniPathway" id="UPA00074">
    <property type="reaction ID" value="UER00126"/>
</dbReference>
<dbReference type="Gene3D" id="3.40.50.170">
    <property type="entry name" value="Formyl transferase, N-terminal domain"/>
    <property type="match status" value="1"/>
</dbReference>
<dbReference type="AlphaFoldDB" id="A0A0P7ZGH8"/>
<dbReference type="EC" id="2.1.2.2" evidence="2"/>
<gene>
    <name evidence="10" type="primary">purN</name>
    <name evidence="10" type="ORF">MPEBLZ_02662</name>
</gene>
<comment type="similarity">
    <text evidence="5">Belongs to the GART family.</text>
</comment>
<evidence type="ECO:0000313" key="11">
    <source>
        <dbReference type="Proteomes" id="UP000050360"/>
    </source>
</evidence>
<evidence type="ECO:0000313" key="10">
    <source>
        <dbReference type="EMBL" id="KPQ42767.1"/>
    </source>
</evidence>
<dbReference type="Proteomes" id="UP000050360">
    <property type="component" value="Unassembled WGS sequence"/>
</dbReference>
<dbReference type="CDD" id="cd08645">
    <property type="entry name" value="FMT_core_GART"/>
    <property type="match status" value="1"/>
</dbReference>